<dbReference type="AlphaFoldDB" id="A0A3B0CLF8"/>
<dbReference type="EMBL" id="RBAH01000006">
    <property type="protein sequence ID" value="RKN85059.1"/>
    <property type="molecule type" value="Genomic_DNA"/>
</dbReference>
<keyword evidence="1" id="KW-0472">Membrane</keyword>
<accession>A0A3B0CLF8</accession>
<evidence type="ECO:0000313" key="3">
    <source>
        <dbReference type="Proteomes" id="UP000282311"/>
    </source>
</evidence>
<evidence type="ECO:0000256" key="1">
    <source>
        <dbReference type="SAM" id="Phobius"/>
    </source>
</evidence>
<reference evidence="2 3" key="1">
    <citation type="journal article" date="2007" name="Int. J. Syst. Evol. Microbiol.">
        <title>Paenibacillus ginsengarvi sp. nov., isolated from soil from ginseng cultivation.</title>
        <authorList>
            <person name="Yoon M.H."/>
            <person name="Ten L.N."/>
            <person name="Im W.T."/>
        </authorList>
    </citation>
    <scope>NUCLEOTIDE SEQUENCE [LARGE SCALE GENOMIC DNA]</scope>
    <source>
        <strain evidence="2 3">KCTC 13059</strain>
    </source>
</reference>
<keyword evidence="3" id="KW-1185">Reference proteome</keyword>
<protein>
    <submittedName>
        <fullName evidence="2">Uncharacterized protein</fullName>
    </submittedName>
</protein>
<dbReference type="Proteomes" id="UP000282311">
    <property type="component" value="Unassembled WGS sequence"/>
</dbReference>
<sequence>MGEERRKNAGSRELTYQVGWKKGKLKVGENGRVTSSESAVFFMEKKSWQRMLERYAWREAPLVPDKALGALLWASPAILFGLTWWGVYLLSRF</sequence>
<feature type="transmembrane region" description="Helical" evidence="1">
    <location>
        <begin position="70"/>
        <end position="90"/>
    </location>
</feature>
<proteinExistence type="predicted"/>
<keyword evidence="1" id="KW-1133">Transmembrane helix</keyword>
<name>A0A3B0CLF8_9BACL</name>
<dbReference type="OrthoDB" id="2626688at2"/>
<evidence type="ECO:0000313" key="2">
    <source>
        <dbReference type="EMBL" id="RKN85059.1"/>
    </source>
</evidence>
<keyword evidence="1" id="KW-0812">Transmembrane</keyword>
<comment type="caution">
    <text evidence="2">The sequence shown here is derived from an EMBL/GenBank/DDBJ whole genome shotgun (WGS) entry which is preliminary data.</text>
</comment>
<gene>
    <name evidence="2" type="ORF">D7M11_11115</name>
</gene>
<dbReference type="RefSeq" id="WP_120747264.1">
    <property type="nucleotide sequence ID" value="NZ_RBAH01000006.1"/>
</dbReference>
<organism evidence="2 3">
    <name type="scientific">Paenibacillus ginsengarvi</name>
    <dbReference type="NCBI Taxonomy" id="400777"/>
    <lineage>
        <taxon>Bacteria</taxon>
        <taxon>Bacillati</taxon>
        <taxon>Bacillota</taxon>
        <taxon>Bacilli</taxon>
        <taxon>Bacillales</taxon>
        <taxon>Paenibacillaceae</taxon>
        <taxon>Paenibacillus</taxon>
    </lineage>
</organism>